<accession>A0AAE7RWS7</accession>
<evidence type="ECO:0000313" key="2">
    <source>
        <dbReference type="Proteomes" id="UP000827813"/>
    </source>
</evidence>
<reference evidence="1 2" key="1">
    <citation type="submission" date="2021-04" db="EMBL/GenBank/DDBJ databases">
        <authorList>
            <person name="Shkoporov A.N."/>
            <person name="Stockdale S.R."/>
            <person name="Guerin E."/>
            <person name="Ross R.P."/>
            <person name="Hill C."/>
        </authorList>
    </citation>
    <scope>NUCLEOTIDE SEQUENCE [LARGE SCALE GENOMIC DNA]</scope>
    <source>
        <strain evidence="2">cr9_1</strain>
    </source>
</reference>
<sequence>MTLIEFIKHPAYNYYITTLVHDCLLSDLTNVFDYNLLKYIKKPNFTTNTINYIISANIDIVDEVEEQIQRLLQYDNYKDIYYIRNNNEFNFYLKTYSND</sequence>
<dbReference type="RefSeq" id="YP_010359722.1">
    <property type="nucleotide sequence ID" value="NC_062776.1"/>
</dbReference>
<organism evidence="1 2">
    <name type="scientific">uncultured phage cr9_1</name>
    <dbReference type="NCBI Taxonomy" id="2986400"/>
    <lineage>
        <taxon>Viruses</taxon>
        <taxon>Duplodnaviria</taxon>
        <taxon>Heunggongvirae</taxon>
        <taxon>Uroviricota</taxon>
        <taxon>Caudoviricetes</taxon>
        <taxon>Crassvirales</taxon>
        <taxon>Intestiviridae</taxon>
        <taxon>Crudevirinae</taxon>
        <taxon>Dabirmavirus</taxon>
        <taxon>Dabirmavirus hominis</taxon>
    </lineage>
</organism>
<proteinExistence type="predicted"/>
<dbReference type="KEGG" id="vg:75691262"/>
<dbReference type="Proteomes" id="UP000827813">
    <property type="component" value="Segment"/>
</dbReference>
<keyword evidence="2" id="KW-1185">Reference proteome</keyword>
<dbReference type="GeneID" id="75691262"/>
<evidence type="ECO:0000313" key="1">
    <source>
        <dbReference type="EMBL" id="QWM90150.1"/>
    </source>
</evidence>
<name>A0AAE7RWS7_9CAUD</name>
<gene>
    <name evidence="1" type="primary">gp_23083</name>
</gene>
<protein>
    <submittedName>
        <fullName evidence="1">Uncharacterized protein</fullName>
    </submittedName>
</protein>
<dbReference type="EMBL" id="MZ130486">
    <property type="protein sequence ID" value="QWM90150.1"/>
    <property type="molecule type" value="Genomic_DNA"/>
</dbReference>